<reference evidence="3 4" key="1">
    <citation type="submission" date="2023-06" db="EMBL/GenBank/DDBJ databases">
        <title>Rock-solubilizing bacteria, Microbacterium invictum, promotes re-establishment of vegetation in rocky wasteland by accelerating rock bio-weathering and reshaping soil bacterial community.</title>
        <authorList>
            <person name="Liu C."/>
        </authorList>
    </citation>
    <scope>NUCLEOTIDE SEQUENCE [LARGE SCALE GENOMIC DNA]</scope>
    <source>
        <strain evidence="3 4">X-18</strain>
    </source>
</reference>
<dbReference type="Pfam" id="PF07510">
    <property type="entry name" value="GmrSD_C"/>
    <property type="match status" value="1"/>
</dbReference>
<dbReference type="InterPro" id="IPR004919">
    <property type="entry name" value="GmrSD_N"/>
</dbReference>
<dbReference type="PANTHER" id="PTHR35149:SF2">
    <property type="entry name" value="DUF262 DOMAIN-CONTAINING PROTEIN"/>
    <property type="match status" value="1"/>
</dbReference>
<protein>
    <submittedName>
        <fullName evidence="3">DUF262 domain-containing HNH endonuclease family protein</fullName>
    </submittedName>
</protein>
<feature type="domain" description="GmrSD restriction endonucleases N-terminal" evidence="1">
    <location>
        <begin position="23"/>
        <end position="217"/>
    </location>
</feature>
<proteinExistence type="predicted"/>
<evidence type="ECO:0000259" key="2">
    <source>
        <dbReference type="Pfam" id="PF07510"/>
    </source>
</evidence>
<dbReference type="EMBL" id="CP139779">
    <property type="protein sequence ID" value="WQB68893.1"/>
    <property type="molecule type" value="Genomic_DNA"/>
</dbReference>
<keyword evidence="4" id="KW-1185">Reference proteome</keyword>
<dbReference type="GO" id="GO:0004519">
    <property type="term" value="F:endonuclease activity"/>
    <property type="evidence" value="ECO:0007669"/>
    <property type="project" value="UniProtKB-KW"/>
</dbReference>
<evidence type="ECO:0000313" key="4">
    <source>
        <dbReference type="Proteomes" id="UP001324533"/>
    </source>
</evidence>
<evidence type="ECO:0000259" key="1">
    <source>
        <dbReference type="Pfam" id="PF03235"/>
    </source>
</evidence>
<keyword evidence="3" id="KW-0378">Hydrolase</keyword>
<sequence>MVTATNVDATAVNTLRWLAAGDRTIVVPVYQRQYRWDIGNCEQLLTDIRAVADLDDRHMHFIGSVLSAVSDEELVLIDGQQRITTLMLLVAALQHAVGDADPALSAQLRDVLLREGEPGAGPRTTLRPHRAWADVFRAVVLGDDADPAVRASRFADNYAFFRSQVSPDEAPHIWRGLQKLEHVAISLGSGANAQQIFESLNSTGEPLRDHELIHNYVLMGLSHAEQVRIEEEYWLPIEQATGESIAAFWQQYLVMRTGRESEDAGGRGVYDVFRHEFPRLEPGSLDAHAAEWREYAEIHRTLREPGREPDDRISRRLAGVGVFGSVAFPLVMRVYRRFRAGDLTREALLALLQQVESLLLRRTIVGIGTDRIVARLCRAEQEGAGALTRALARIMPSDERVSVALKYSDLPHPDYVLTRLFDVDVDVDVDAGAGWDVDHIVPLTPGEGWSGDGVRPWIEYSEDEQNSHRALARTLGNLVLIEEEHGMQVFDASFPVKRDGYRRSAVPATAEVAARDRWGTREISARSAALTAQFVRVWPRPDVSGIDDDGLTPVLDAVRRRGWPRGWEREWDYVEYRGEHWEVKDVRYLFHRVFARLWADERDAVVAYSARRGGPVYPERAWTGQWDALDADHHLYLGWDSSYMLSAVQGVLTEAGIAEEVFVKYSYIGAVMSTGVRR</sequence>
<name>A0ABZ0V5L9_9MICO</name>
<dbReference type="Proteomes" id="UP001324533">
    <property type="component" value="Chromosome"/>
</dbReference>
<feature type="domain" description="GmrSD restriction endonucleases C-terminal" evidence="2">
    <location>
        <begin position="414"/>
        <end position="532"/>
    </location>
</feature>
<dbReference type="PANTHER" id="PTHR35149">
    <property type="entry name" value="SLL5132 PROTEIN"/>
    <property type="match status" value="1"/>
</dbReference>
<dbReference type="InterPro" id="IPR011089">
    <property type="entry name" value="GmrSD_C"/>
</dbReference>
<keyword evidence="3" id="KW-0540">Nuclease</keyword>
<dbReference type="Pfam" id="PF03235">
    <property type="entry name" value="GmrSD_N"/>
    <property type="match status" value="1"/>
</dbReference>
<dbReference type="RefSeq" id="WP_322409024.1">
    <property type="nucleotide sequence ID" value="NZ_CP139779.1"/>
</dbReference>
<organism evidence="3 4">
    <name type="scientific">Microbacterium invictum</name>
    <dbReference type="NCBI Taxonomy" id="515415"/>
    <lineage>
        <taxon>Bacteria</taxon>
        <taxon>Bacillati</taxon>
        <taxon>Actinomycetota</taxon>
        <taxon>Actinomycetes</taxon>
        <taxon>Micrococcales</taxon>
        <taxon>Microbacteriaceae</taxon>
        <taxon>Microbacterium</taxon>
    </lineage>
</organism>
<evidence type="ECO:0000313" key="3">
    <source>
        <dbReference type="EMBL" id="WQB68893.1"/>
    </source>
</evidence>
<keyword evidence="3" id="KW-0255">Endonuclease</keyword>
<accession>A0ABZ0V5L9</accession>
<gene>
    <name evidence="3" type="ORF">T9R20_09185</name>
</gene>